<comment type="caution">
    <text evidence="2">The sequence shown here is derived from an EMBL/GenBank/DDBJ whole genome shotgun (WGS) entry which is preliminary data.</text>
</comment>
<keyword evidence="2" id="KW-0689">Ribosomal protein</keyword>
<keyword evidence="2" id="KW-0687">Ribonucleoprotein</keyword>
<reference evidence="2 3" key="1">
    <citation type="submission" date="2020-02" db="EMBL/GenBank/DDBJ databases">
        <title>Acidophilic actinobacteria isolated from forest soil.</title>
        <authorList>
            <person name="Golinska P."/>
        </authorList>
    </citation>
    <scope>NUCLEOTIDE SEQUENCE [LARGE SCALE GENOMIC DNA]</scope>
    <source>
        <strain evidence="2 3">NL8</strain>
    </source>
</reference>
<dbReference type="Gene3D" id="3.30.1390.10">
    <property type="match status" value="1"/>
</dbReference>
<sequence length="113" mass="11772">MDSGDRITVEMRLAAIEEKLDLVLAHLGLDGDPGSDLYAPLTAATTAAGANGSAVWAPGSAIETDPQLAALIQAGKKIQAIKVYREATGAGLKDAKNAVEALERSMRGDGRRR</sequence>
<evidence type="ECO:0000313" key="2">
    <source>
        <dbReference type="EMBL" id="MBS2548095.1"/>
    </source>
</evidence>
<proteinExistence type="predicted"/>
<dbReference type="SUPFAM" id="SSF54736">
    <property type="entry name" value="ClpS-like"/>
    <property type="match status" value="1"/>
</dbReference>
<keyword evidence="3" id="KW-1185">Reference proteome</keyword>
<name>A0ABS5KQ04_9ACTN</name>
<accession>A0ABS5KQ04</accession>
<dbReference type="Pfam" id="PF00542">
    <property type="entry name" value="Ribosomal_L12"/>
    <property type="match status" value="1"/>
</dbReference>
<dbReference type="InterPro" id="IPR014719">
    <property type="entry name" value="Ribosomal_bL12_C/ClpS-like"/>
</dbReference>
<evidence type="ECO:0000313" key="3">
    <source>
        <dbReference type="Proteomes" id="UP000730482"/>
    </source>
</evidence>
<dbReference type="InterPro" id="IPR013823">
    <property type="entry name" value="Ribosomal_bL12_C"/>
</dbReference>
<dbReference type="EMBL" id="JAAFYZ010000041">
    <property type="protein sequence ID" value="MBS2548095.1"/>
    <property type="molecule type" value="Genomic_DNA"/>
</dbReference>
<feature type="domain" description="Large ribosomal subunit protein bL12 C-terminal" evidence="1">
    <location>
        <begin position="75"/>
        <end position="103"/>
    </location>
</feature>
<dbReference type="RefSeq" id="WP_212009670.1">
    <property type="nucleotide sequence ID" value="NZ_JAAFYZ010000041.1"/>
</dbReference>
<gene>
    <name evidence="2" type="ORF">KGQ19_14605</name>
</gene>
<dbReference type="GO" id="GO:0005840">
    <property type="term" value="C:ribosome"/>
    <property type="evidence" value="ECO:0007669"/>
    <property type="project" value="UniProtKB-KW"/>
</dbReference>
<evidence type="ECO:0000259" key="1">
    <source>
        <dbReference type="Pfam" id="PF00542"/>
    </source>
</evidence>
<protein>
    <submittedName>
        <fullName evidence="2">Ribosomal protein L7/L12</fullName>
    </submittedName>
</protein>
<dbReference type="Proteomes" id="UP000730482">
    <property type="component" value="Unassembled WGS sequence"/>
</dbReference>
<organism evidence="2 3">
    <name type="scientific">Catenulispora pinistramenti</name>
    <dbReference type="NCBI Taxonomy" id="2705254"/>
    <lineage>
        <taxon>Bacteria</taxon>
        <taxon>Bacillati</taxon>
        <taxon>Actinomycetota</taxon>
        <taxon>Actinomycetes</taxon>
        <taxon>Catenulisporales</taxon>
        <taxon>Catenulisporaceae</taxon>
        <taxon>Catenulispora</taxon>
    </lineage>
</organism>